<reference evidence="2 3" key="1">
    <citation type="submission" date="2024-04" db="EMBL/GenBank/DDBJ databases">
        <authorList>
            <person name="Fracassetti M."/>
        </authorList>
    </citation>
    <scope>NUCLEOTIDE SEQUENCE [LARGE SCALE GENOMIC DNA]</scope>
</reference>
<dbReference type="PANTHER" id="PTHR35318">
    <property type="entry name" value="BNAA10G08410D PROTEIN"/>
    <property type="match status" value="1"/>
</dbReference>
<dbReference type="AlphaFoldDB" id="A0AAV2C8Q0"/>
<name>A0AAV2C8Q0_9ROSI</name>
<feature type="compositionally biased region" description="Basic and acidic residues" evidence="1">
    <location>
        <begin position="107"/>
        <end position="122"/>
    </location>
</feature>
<feature type="compositionally biased region" description="Basic residues" evidence="1">
    <location>
        <begin position="62"/>
        <end position="72"/>
    </location>
</feature>
<accession>A0AAV2C8Q0</accession>
<feature type="region of interest" description="Disordered" evidence="1">
    <location>
        <begin position="18"/>
        <end position="92"/>
    </location>
</feature>
<gene>
    <name evidence="2" type="ORF">LTRI10_LOCUS672</name>
</gene>
<proteinExistence type="predicted"/>
<feature type="region of interest" description="Disordered" evidence="1">
    <location>
        <begin position="107"/>
        <end position="142"/>
    </location>
</feature>
<dbReference type="PANTHER" id="PTHR35318:SF2">
    <property type="entry name" value="OS08G0138900 PROTEIN"/>
    <property type="match status" value="1"/>
</dbReference>
<feature type="compositionally biased region" description="Low complexity" evidence="1">
    <location>
        <begin position="18"/>
        <end position="29"/>
    </location>
</feature>
<evidence type="ECO:0000256" key="1">
    <source>
        <dbReference type="SAM" id="MobiDB-lite"/>
    </source>
</evidence>
<keyword evidence="3" id="KW-1185">Reference proteome</keyword>
<evidence type="ECO:0000313" key="2">
    <source>
        <dbReference type="EMBL" id="CAL1352725.1"/>
    </source>
</evidence>
<protein>
    <submittedName>
        <fullName evidence="2">Uncharacterized protein</fullName>
    </submittedName>
</protein>
<dbReference type="Proteomes" id="UP001497516">
    <property type="component" value="Chromosome 1"/>
</dbReference>
<dbReference type="EMBL" id="OZ034813">
    <property type="protein sequence ID" value="CAL1352725.1"/>
    <property type="molecule type" value="Genomic_DNA"/>
</dbReference>
<sequence>MKFLIDFVSCCGSSGCEISSMGEASGSSSARRRSQSEETRGLVSGSATAAGGGGAAISSSNRGRRRARKRSRAVSSAAADGGSGTGLEGEWKPTLAAIAEDRVALAVEEKERREKEERAEKRKGSRGGGSRSRDGSSFYGEDCRRSGNQFAGVFPGFPAAPFMI</sequence>
<organism evidence="2 3">
    <name type="scientific">Linum trigynum</name>
    <dbReference type="NCBI Taxonomy" id="586398"/>
    <lineage>
        <taxon>Eukaryota</taxon>
        <taxon>Viridiplantae</taxon>
        <taxon>Streptophyta</taxon>
        <taxon>Embryophyta</taxon>
        <taxon>Tracheophyta</taxon>
        <taxon>Spermatophyta</taxon>
        <taxon>Magnoliopsida</taxon>
        <taxon>eudicotyledons</taxon>
        <taxon>Gunneridae</taxon>
        <taxon>Pentapetalae</taxon>
        <taxon>rosids</taxon>
        <taxon>fabids</taxon>
        <taxon>Malpighiales</taxon>
        <taxon>Linaceae</taxon>
        <taxon>Linum</taxon>
    </lineage>
</organism>
<evidence type="ECO:0000313" key="3">
    <source>
        <dbReference type="Proteomes" id="UP001497516"/>
    </source>
</evidence>